<dbReference type="KEGG" id="pkb:B4V02_03755"/>
<dbReference type="Gene3D" id="3.30.70.270">
    <property type="match status" value="1"/>
</dbReference>
<keyword evidence="2" id="KW-1185">Reference proteome</keyword>
<reference evidence="1 2" key="1">
    <citation type="submission" date="2017-03" db="EMBL/GenBank/DDBJ databases">
        <title>Complete genome sequence of Paenibacillus Kribbensis producing bioflocculants.</title>
        <authorList>
            <person name="Lee H.-G."/>
            <person name="Oh H.-M."/>
        </authorList>
    </citation>
    <scope>NUCLEOTIDE SEQUENCE [LARGE SCALE GENOMIC DNA]</scope>
    <source>
        <strain evidence="1 2">AM49</strain>
    </source>
</reference>
<dbReference type="AlphaFoldDB" id="A0A222WIR3"/>
<dbReference type="RefSeq" id="WP_094153791.1">
    <property type="nucleotide sequence ID" value="NZ_CP020028.1"/>
</dbReference>
<dbReference type="EMBL" id="CP020028">
    <property type="protein sequence ID" value="ASR45874.1"/>
    <property type="molecule type" value="Genomic_DNA"/>
</dbReference>
<dbReference type="STRING" id="172713.GCA_001705305_05534"/>
<evidence type="ECO:0008006" key="3">
    <source>
        <dbReference type="Google" id="ProtNLM"/>
    </source>
</evidence>
<evidence type="ECO:0000313" key="2">
    <source>
        <dbReference type="Proteomes" id="UP000214666"/>
    </source>
</evidence>
<dbReference type="OrthoDB" id="4986073at2"/>
<proteinExistence type="predicted"/>
<organism evidence="1 2">
    <name type="scientific">Paenibacillus kribbensis</name>
    <dbReference type="NCBI Taxonomy" id="172713"/>
    <lineage>
        <taxon>Bacteria</taxon>
        <taxon>Bacillati</taxon>
        <taxon>Bacillota</taxon>
        <taxon>Bacilli</taxon>
        <taxon>Bacillales</taxon>
        <taxon>Paenibacillaceae</taxon>
        <taxon>Paenibacillus</taxon>
    </lineage>
</organism>
<dbReference type="Proteomes" id="UP000214666">
    <property type="component" value="Chromosome"/>
</dbReference>
<gene>
    <name evidence="1" type="ORF">B4V02_03755</name>
</gene>
<sequence>MYTIGVVGPKPSIDRIIEVGREYADTAKLIPYPYENLVEAAAIIPAHRGEVSGWLFTGPIPYMAVKPQLKDSDSIVYCSPTGASLYKGILHLLKDTSPAIKRISLDMVELEEFNLQESLDELELPESMFAIHMFEIKQDGHRDKQQETELADAHIKMWESGQTQAALTCMHAVHKRLLERGVPCSKIDVTRMEIRQALRISIEKQRASYFKDSQIGVQIIEIENLDKVSGRSGAKYYVQLLELEIKRVLLEFCDKLDGSLLENGNGRYQIFGSRGAMEREIAALREAVFRLETEVDQPVAVGIGFGETALSAEQHARKAIQTAKEREVGDIIIVRADGTVVESAGGQDELEYEYRTEDRELLDRLNQAAVSIRTYRKIEALARRKGWGSFSASDLAADLSMTVRNAQRIMLGLVENGLALATGGELQTSRGRPRKIYQLKR</sequence>
<protein>
    <recommendedName>
        <fullName evidence="3">Transcriptional regulator</fullName>
    </recommendedName>
</protein>
<dbReference type="InterPro" id="IPR043128">
    <property type="entry name" value="Rev_trsase/Diguanyl_cyclase"/>
</dbReference>
<accession>A0A222WIR3</accession>
<name>A0A222WIR3_9BACL</name>
<evidence type="ECO:0000313" key="1">
    <source>
        <dbReference type="EMBL" id="ASR45874.1"/>
    </source>
</evidence>